<evidence type="ECO:0000313" key="1">
    <source>
        <dbReference type="EMBL" id="VDM63035.1"/>
    </source>
</evidence>
<reference evidence="3" key="1">
    <citation type="submission" date="2017-02" db="UniProtKB">
        <authorList>
            <consortium name="WormBaseParasite"/>
        </authorList>
    </citation>
    <scope>IDENTIFICATION</scope>
</reference>
<gene>
    <name evidence="1" type="ORF">ACOC_LOCUS11450</name>
</gene>
<proteinExistence type="predicted"/>
<name>A0A0R3PYF5_ANGCS</name>
<accession>A0A0R3PYF5</accession>
<keyword evidence="2" id="KW-1185">Reference proteome</keyword>
<sequence length="133" mass="15215">MKFQIFLHNWNLLHGDGLTRHRRAYFDVVNVLETYQTRARTHGHLFQPDPPTPIVVFADGTATGGNHEASKERTEFTNQRDSHYANMFQYAMQMNKELDLMEKVGIIQKSQISCIDASMVSPHTCCRSLSSSI</sequence>
<dbReference type="WBParaSite" id="ACOC_0001144901-mRNA-1">
    <property type="protein sequence ID" value="ACOC_0001144901-mRNA-1"/>
    <property type="gene ID" value="ACOC_0001144901"/>
</dbReference>
<dbReference type="Proteomes" id="UP000267027">
    <property type="component" value="Unassembled WGS sequence"/>
</dbReference>
<evidence type="ECO:0000313" key="3">
    <source>
        <dbReference type="WBParaSite" id="ACOC_0001144901-mRNA-1"/>
    </source>
</evidence>
<evidence type="ECO:0000313" key="2">
    <source>
        <dbReference type="Proteomes" id="UP000267027"/>
    </source>
</evidence>
<protein>
    <submittedName>
        <fullName evidence="3">RNase H domain-containing protein</fullName>
    </submittedName>
</protein>
<organism evidence="3">
    <name type="scientific">Angiostrongylus costaricensis</name>
    <name type="common">Nematode worm</name>
    <dbReference type="NCBI Taxonomy" id="334426"/>
    <lineage>
        <taxon>Eukaryota</taxon>
        <taxon>Metazoa</taxon>
        <taxon>Ecdysozoa</taxon>
        <taxon>Nematoda</taxon>
        <taxon>Chromadorea</taxon>
        <taxon>Rhabditida</taxon>
        <taxon>Rhabditina</taxon>
        <taxon>Rhabditomorpha</taxon>
        <taxon>Strongyloidea</taxon>
        <taxon>Metastrongylidae</taxon>
        <taxon>Angiostrongylus</taxon>
    </lineage>
</organism>
<reference evidence="1 2" key="2">
    <citation type="submission" date="2018-11" db="EMBL/GenBank/DDBJ databases">
        <authorList>
            <consortium name="Pathogen Informatics"/>
        </authorList>
    </citation>
    <scope>NUCLEOTIDE SEQUENCE [LARGE SCALE GENOMIC DNA]</scope>
    <source>
        <strain evidence="1 2">Costa Rica</strain>
    </source>
</reference>
<dbReference type="EMBL" id="UYYA01004694">
    <property type="protein sequence ID" value="VDM63035.1"/>
    <property type="molecule type" value="Genomic_DNA"/>
</dbReference>
<dbReference type="AlphaFoldDB" id="A0A0R3PYF5"/>
<dbReference type="OrthoDB" id="5836881at2759"/>